<name>A0ACA9S6M7_9GLOM</name>
<evidence type="ECO:0000313" key="1">
    <source>
        <dbReference type="EMBL" id="CAG8829484.1"/>
    </source>
</evidence>
<proteinExistence type="predicted"/>
<accession>A0ACA9S6M7</accession>
<feature type="non-terminal residue" evidence="1">
    <location>
        <position position="1"/>
    </location>
</feature>
<comment type="caution">
    <text evidence="1">The sequence shown here is derived from an EMBL/GenBank/DDBJ whole genome shotgun (WGS) entry which is preliminary data.</text>
</comment>
<reference evidence="1" key="1">
    <citation type="submission" date="2021-06" db="EMBL/GenBank/DDBJ databases">
        <authorList>
            <person name="Kallberg Y."/>
            <person name="Tangrot J."/>
            <person name="Rosling A."/>
        </authorList>
    </citation>
    <scope>NUCLEOTIDE SEQUENCE</scope>
    <source>
        <strain evidence="1">MA461A</strain>
    </source>
</reference>
<evidence type="ECO:0000313" key="2">
    <source>
        <dbReference type="Proteomes" id="UP000789920"/>
    </source>
</evidence>
<feature type="non-terminal residue" evidence="1">
    <location>
        <position position="51"/>
    </location>
</feature>
<sequence length="51" mass="6223">DSISDIKNNNISDYNQDDQRQLLLNQIESLKQEQYKEFKDFKLYDKKLNIQ</sequence>
<dbReference type="EMBL" id="CAJVQC010097340">
    <property type="protein sequence ID" value="CAG8829484.1"/>
    <property type="molecule type" value="Genomic_DNA"/>
</dbReference>
<protein>
    <submittedName>
        <fullName evidence="1">15270_t:CDS:1</fullName>
    </submittedName>
</protein>
<keyword evidence="2" id="KW-1185">Reference proteome</keyword>
<organism evidence="1 2">
    <name type="scientific">Racocetra persica</name>
    <dbReference type="NCBI Taxonomy" id="160502"/>
    <lineage>
        <taxon>Eukaryota</taxon>
        <taxon>Fungi</taxon>
        <taxon>Fungi incertae sedis</taxon>
        <taxon>Mucoromycota</taxon>
        <taxon>Glomeromycotina</taxon>
        <taxon>Glomeromycetes</taxon>
        <taxon>Diversisporales</taxon>
        <taxon>Gigasporaceae</taxon>
        <taxon>Racocetra</taxon>
    </lineage>
</organism>
<gene>
    <name evidence="1" type="ORF">RPERSI_LOCUS27514</name>
</gene>
<dbReference type="Proteomes" id="UP000789920">
    <property type="component" value="Unassembled WGS sequence"/>
</dbReference>